<evidence type="ECO:0000313" key="4">
    <source>
        <dbReference type="EMBL" id="CDM97652.1"/>
    </source>
</evidence>
<feature type="coiled-coil region" evidence="1">
    <location>
        <begin position="62"/>
        <end position="106"/>
    </location>
</feature>
<dbReference type="InterPro" id="IPR014717">
    <property type="entry name" value="Transl_elong_EF1B/ribsomal_bS6"/>
</dbReference>
<dbReference type="Gene3D" id="3.30.70.60">
    <property type="match status" value="1"/>
</dbReference>
<evidence type="ECO:0000256" key="2">
    <source>
        <dbReference type="SAM" id="MobiDB-lite"/>
    </source>
</evidence>
<dbReference type="AlphaFoldDB" id="A0A9P1KK07"/>
<evidence type="ECO:0000256" key="1">
    <source>
        <dbReference type="SAM" id="Coils"/>
    </source>
</evidence>
<feature type="transmembrane region" description="Helical" evidence="3">
    <location>
        <begin position="34"/>
        <end position="56"/>
    </location>
</feature>
<organism evidence="4 5">
    <name type="scientific">Limnospira indica PCC 8005</name>
    <dbReference type="NCBI Taxonomy" id="376219"/>
    <lineage>
        <taxon>Bacteria</taxon>
        <taxon>Bacillati</taxon>
        <taxon>Cyanobacteriota</taxon>
        <taxon>Cyanophyceae</taxon>
        <taxon>Oscillatoriophycideae</taxon>
        <taxon>Oscillatoriales</taxon>
        <taxon>Sirenicapillariaceae</taxon>
        <taxon>Limnospira</taxon>
    </lineage>
</organism>
<dbReference type="RefSeq" id="WP_008054792.1">
    <property type="nucleotide sequence ID" value="NZ_FO818640.1"/>
</dbReference>
<keyword evidence="1" id="KW-0175">Coiled coil</keyword>
<proteinExistence type="predicted"/>
<name>A0A9P1KK07_9CYAN</name>
<protein>
    <submittedName>
        <fullName evidence="4">Type IV pilus assembly protein PilO</fullName>
    </submittedName>
</protein>
<feature type="region of interest" description="Disordered" evidence="2">
    <location>
        <begin position="1"/>
        <end position="20"/>
    </location>
</feature>
<dbReference type="Proteomes" id="UP000032946">
    <property type="component" value="Chromosome"/>
</dbReference>
<keyword evidence="3" id="KW-0812">Transmembrane</keyword>
<dbReference type="EMBL" id="FO818640">
    <property type="protein sequence ID" value="CDM97652.1"/>
    <property type="molecule type" value="Genomic_DNA"/>
</dbReference>
<reference evidence="4 5" key="1">
    <citation type="submission" date="2014-02" db="EMBL/GenBank/DDBJ databases">
        <authorList>
            <person name="Genoscope - CEA"/>
        </authorList>
    </citation>
    <scope>NUCLEOTIDE SEQUENCE [LARGE SCALE GENOMIC DNA]</scope>
    <source>
        <strain evidence="4 5">PCC 8005</strain>
    </source>
</reference>
<feature type="compositionally biased region" description="Acidic residues" evidence="2">
    <location>
        <begin position="8"/>
        <end position="20"/>
    </location>
</feature>
<evidence type="ECO:0000313" key="5">
    <source>
        <dbReference type="Proteomes" id="UP000032946"/>
    </source>
</evidence>
<keyword evidence="5" id="KW-1185">Reference proteome</keyword>
<keyword evidence="3" id="KW-1133">Transmembrane helix</keyword>
<evidence type="ECO:0000256" key="3">
    <source>
        <dbReference type="SAM" id="Phobius"/>
    </source>
</evidence>
<sequence length="295" mass="33692">MVAANEYLLDDEEPEEEEEGSGPVILGLAITSKVVGIAIGALGAILCGVGVFYLALPAWEEQQILNSNIQIKQREIEQQNEKLQQQEEAERQREEAKQRLASVTALFADEANLEMLMFDVNEQLNQINAGILDEELKARLVRFQPQSDGPMLVTDGSLGSQVNNKLRRQEYEVEVEGSFEQIRKFMISLERMQPMLVVRDFSSQLLDRSPELKGEIRQGRFVPIDNQPQRRLRSTFKLHALMPLSDEQREQQQQPEAEKKIMFWFTDNRAIALSTLNHGDRSFFGRMGVDKIAKM</sequence>
<accession>A0A9P1KK07</accession>
<gene>
    <name evidence="4" type="primary">pilO</name>
    <name evidence="4" type="ORF">ARTHRO_60253</name>
</gene>
<keyword evidence="3" id="KW-0472">Membrane</keyword>